<evidence type="ECO:0000256" key="1">
    <source>
        <dbReference type="ARBA" id="ARBA00009820"/>
    </source>
</evidence>
<dbReference type="EMBL" id="JAVDPW010000003">
    <property type="protein sequence ID" value="MDR6289210.1"/>
    <property type="molecule type" value="Genomic_DNA"/>
</dbReference>
<organism evidence="3 4">
    <name type="scientific">Inquilinus ginsengisoli</name>
    <dbReference type="NCBI Taxonomy" id="363840"/>
    <lineage>
        <taxon>Bacteria</taxon>
        <taxon>Pseudomonadati</taxon>
        <taxon>Pseudomonadota</taxon>
        <taxon>Alphaproteobacteria</taxon>
        <taxon>Rhodospirillales</taxon>
        <taxon>Rhodospirillaceae</taxon>
        <taxon>Inquilinus</taxon>
    </lineage>
</organism>
<proteinExistence type="inferred from homology"/>
<comment type="similarity">
    <text evidence="1">Belongs to the TolB family.</text>
</comment>
<reference evidence="3 4" key="1">
    <citation type="submission" date="2023-07" db="EMBL/GenBank/DDBJ databases">
        <title>Sorghum-associated microbial communities from plants grown in Nebraska, USA.</title>
        <authorList>
            <person name="Schachtman D."/>
        </authorList>
    </citation>
    <scope>NUCLEOTIDE SEQUENCE [LARGE SCALE GENOMIC DNA]</scope>
    <source>
        <strain evidence="3 4">584</strain>
    </source>
</reference>
<feature type="signal peptide" evidence="2">
    <location>
        <begin position="1"/>
        <end position="21"/>
    </location>
</feature>
<dbReference type="InterPro" id="IPR011659">
    <property type="entry name" value="WD40"/>
</dbReference>
<dbReference type="RefSeq" id="WP_309793398.1">
    <property type="nucleotide sequence ID" value="NZ_JAVDPW010000003.1"/>
</dbReference>
<accession>A0ABU1JKS1</accession>
<evidence type="ECO:0000256" key="2">
    <source>
        <dbReference type="SAM" id="SignalP"/>
    </source>
</evidence>
<dbReference type="Gene3D" id="2.120.10.60">
    <property type="entry name" value="Tricorn protease N-terminal domain"/>
    <property type="match status" value="1"/>
</dbReference>
<dbReference type="SUPFAM" id="SSF82171">
    <property type="entry name" value="DPP6 N-terminal domain-like"/>
    <property type="match status" value="1"/>
</dbReference>
<feature type="chain" id="PRO_5047100521" evidence="2">
    <location>
        <begin position="22"/>
        <end position="325"/>
    </location>
</feature>
<protein>
    <submittedName>
        <fullName evidence="3">TolB protein</fullName>
    </submittedName>
</protein>
<evidence type="ECO:0000313" key="3">
    <source>
        <dbReference type="EMBL" id="MDR6289210.1"/>
    </source>
</evidence>
<dbReference type="InterPro" id="IPR011042">
    <property type="entry name" value="6-blade_b-propeller_TolB-like"/>
</dbReference>
<sequence length="325" mass="33947">MRRHAVALAIMVAAWPVAAEAQQAAACRSDAAREIPVTGVAGSLQNPCFAPDSQSLAFTNFKRRYNLGGAVVRTVAATGGAPIRTLSPGTGAQSVNLPGQCWSAAGNAVVYSSDVVDRDEVYIVPGTGGTPTRVTNRPGQLAWEPSISPVLADRSQWIVFESHAESNPDAAGEIWKVKVDGSGLTRLTHGFNDRQPQWSPRGNRILFQRRTQPGRVDVMTVDTAGGGLLTVTGPAAGGDNSDPSWSPSGAYIVYSGDGSDIDNANLFVVPATGGVPLRLTRSCGYDGAPGWSPDGRSIAFESAAFDPDKMGSTTLWVIAAPAGVR</sequence>
<keyword evidence="4" id="KW-1185">Reference proteome</keyword>
<dbReference type="Gene3D" id="2.120.10.30">
    <property type="entry name" value="TolB, C-terminal domain"/>
    <property type="match status" value="1"/>
</dbReference>
<comment type="caution">
    <text evidence="3">The sequence shown here is derived from an EMBL/GenBank/DDBJ whole genome shotgun (WGS) entry which is preliminary data.</text>
</comment>
<keyword evidence="2" id="KW-0732">Signal</keyword>
<evidence type="ECO:0000313" key="4">
    <source>
        <dbReference type="Proteomes" id="UP001262410"/>
    </source>
</evidence>
<name>A0ABU1JKS1_9PROT</name>
<gene>
    <name evidence="3" type="ORF">E9232_001725</name>
</gene>
<dbReference type="Pfam" id="PF07676">
    <property type="entry name" value="PD40"/>
    <property type="match status" value="2"/>
</dbReference>
<dbReference type="PANTHER" id="PTHR36842">
    <property type="entry name" value="PROTEIN TOLB HOMOLOG"/>
    <property type="match status" value="1"/>
</dbReference>
<dbReference type="PANTHER" id="PTHR36842:SF1">
    <property type="entry name" value="PROTEIN TOLB"/>
    <property type="match status" value="1"/>
</dbReference>
<dbReference type="Proteomes" id="UP001262410">
    <property type="component" value="Unassembled WGS sequence"/>
</dbReference>